<feature type="repeat" description="ANK" evidence="3">
    <location>
        <begin position="162"/>
        <end position="194"/>
    </location>
</feature>
<sequence length="216" mass="23126">MTSLGAAARTGNLEEVQKLIASGCNPNSVDEDERTALHWAASSGHMDVVEFLTDMTQIDHKDDSGWTALMSAVSAGHVDVASYLLSKGANANLANENGQIALHYHKGRQEMTELLLDSTSDINKADRCGATPLTKALGGRPAPEIIVMLLDHGAKLNMKDINGNTPLHIALLEGHEGIAALLVEHGADPRAVNKDKQSCLDIAPRSFQQRVTAKPY</sequence>
<evidence type="ECO:0000313" key="8">
    <source>
        <dbReference type="Proteomes" id="UP000332933"/>
    </source>
</evidence>
<dbReference type="EMBL" id="VJMH01006087">
    <property type="protein sequence ID" value="KAF0691495.1"/>
    <property type="molecule type" value="Genomic_DNA"/>
</dbReference>
<evidence type="ECO:0000256" key="1">
    <source>
        <dbReference type="ARBA" id="ARBA00022737"/>
    </source>
</evidence>
<dbReference type="EMBL" id="VJMH01000976">
    <property type="protein sequence ID" value="KAF0713643.1"/>
    <property type="molecule type" value="Genomic_DNA"/>
</dbReference>
<dbReference type="Gene3D" id="1.25.40.20">
    <property type="entry name" value="Ankyrin repeat-containing domain"/>
    <property type="match status" value="2"/>
</dbReference>
<dbReference type="SMART" id="SM00248">
    <property type="entry name" value="ANK"/>
    <property type="match status" value="6"/>
</dbReference>
<feature type="repeat" description="ANK" evidence="3">
    <location>
        <begin position="128"/>
        <end position="161"/>
    </location>
</feature>
<evidence type="ECO:0000313" key="5">
    <source>
        <dbReference type="EMBL" id="KAF0713643.1"/>
    </source>
</evidence>
<gene>
    <name evidence="7" type="primary">Aste57867_17297</name>
    <name evidence="6" type="synonym">Aste57867_4265</name>
    <name evidence="5" type="ORF">As57867_004254</name>
    <name evidence="4" type="ORF">As57867_017238</name>
    <name evidence="7" type="ORF">ASTE57867_17297</name>
    <name evidence="6" type="ORF">ASTE57867_4265</name>
</gene>
<dbReference type="InterPro" id="IPR002110">
    <property type="entry name" value="Ankyrin_rpt"/>
</dbReference>
<reference evidence="4" key="2">
    <citation type="submission" date="2019-06" db="EMBL/GenBank/DDBJ databases">
        <title>Genomics analysis of Aphanomyces spp. identifies a new class of oomycete effector associated with host adaptation.</title>
        <authorList>
            <person name="Gaulin E."/>
        </authorList>
    </citation>
    <scope>NUCLEOTIDE SEQUENCE</scope>
    <source>
        <strain evidence="4">CBS 578.67</strain>
    </source>
</reference>
<feature type="repeat" description="ANK" evidence="3">
    <location>
        <begin position="1"/>
        <end position="31"/>
    </location>
</feature>
<dbReference type="PROSITE" id="PS50297">
    <property type="entry name" value="ANK_REP_REGION"/>
    <property type="match status" value="3"/>
</dbReference>
<name>A0A485L8D0_9STRA</name>
<feature type="repeat" description="ANK" evidence="3">
    <location>
        <begin position="64"/>
        <end position="96"/>
    </location>
</feature>
<evidence type="ECO:0000313" key="4">
    <source>
        <dbReference type="EMBL" id="KAF0691495.1"/>
    </source>
</evidence>
<dbReference type="PROSITE" id="PS50088">
    <property type="entry name" value="ANK_REPEAT"/>
    <property type="match status" value="5"/>
</dbReference>
<dbReference type="PANTHER" id="PTHR24171:SF11">
    <property type="entry name" value="26S PROTEASOME NON-ATPASE REGULATORY SUBUNIT 10"/>
    <property type="match status" value="1"/>
</dbReference>
<dbReference type="GO" id="GO:0004842">
    <property type="term" value="F:ubiquitin-protein transferase activity"/>
    <property type="evidence" value="ECO:0007669"/>
    <property type="project" value="TreeGrafter"/>
</dbReference>
<evidence type="ECO:0000256" key="3">
    <source>
        <dbReference type="PROSITE-ProRule" id="PRU00023"/>
    </source>
</evidence>
<keyword evidence="1" id="KW-0677">Repeat</keyword>
<dbReference type="Pfam" id="PF12796">
    <property type="entry name" value="Ank_2"/>
    <property type="match status" value="2"/>
</dbReference>
<dbReference type="SUPFAM" id="SSF48403">
    <property type="entry name" value="Ankyrin repeat"/>
    <property type="match status" value="1"/>
</dbReference>
<evidence type="ECO:0000256" key="2">
    <source>
        <dbReference type="ARBA" id="ARBA00023043"/>
    </source>
</evidence>
<keyword evidence="8" id="KW-1185">Reference proteome</keyword>
<dbReference type="OrthoDB" id="59416at2759"/>
<reference evidence="7 8" key="1">
    <citation type="submission" date="2019-03" db="EMBL/GenBank/DDBJ databases">
        <authorList>
            <person name="Gaulin E."/>
            <person name="Dumas B."/>
        </authorList>
    </citation>
    <scope>NUCLEOTIDE SEQUENCE [LARGE SCALE GENOMIC DNA]</scope>
    <source>
        <strain evidence="7">CBS 568.67</strain>
    </source>
</reference>
<dbReference type="EMBL" id="CAADRA010000976">
    <property type="protein sequence ID" value="VFT81380.1"/>
    <property type="molecule type" value="Genomic_DNA"/>
</dbReference>
<dbReference type="PANTHER" id="PTHR24171">
    <property type="entry name" value="ANKYRIN REPEAT DOMAIN-CONTAINING PROTEIN 39-RELATED"/>
    <property type="match status" value="1"/>
</dbReference>
<dbReference type="Proteomes" id="UP000332933">
    <property type="component" value="Unassembled WGS sequence"/>
</dbReference>
<organism evidence="7 8">
    <name type="scientific">Aphanomyces stellatus</name>
    <dbReference type="NCBI Taxonomy" id="120398"/>
    <lineage>
        <taxon>Eukaryota</taxon>
        <taxon>Sar</taxon>
        <taxon>Stramenopiles</taxon>
        <taxon>Oomycota</taxon>
        <taxon>Saprolegniomycetes</taxon>
        <taxon>Saprolegniales</taxon>
        <taxon>Verrucalvaceae</taxon>
        <taxon>Aphanomyces</taxon>
    </lineage>
</organism>
<dbReference type="EMBL" id="CAADRA010006108">
    <property type="protein sequence ID" value="VFT94053.1"/>
    <property type="molecule type" value="Genomic_DNA"/>
</dbReference>
<accession>A0A485L8D0</accession>
<dbReference type="PRINTS" id="PR01415">
    <property type="entry name" value="ANKYRIN"/>
</dbReference>
<proteinExistence type="predicted"/>
<evidence type="ECO:0000313" key="6">
    <source>
        <dbReference type="EMBL" id="VFT81380.1"/>
    </source>
</evidence>
<feature type="repeat" description="ANK" evidence="3">
    <location>
        <begin position="32"/>
        <end position="52"/>
    </location>
</feature>
<dbReference type="GO" id="GO:0085020">
    <property type="term" value="P:protein K6-linked ubiquitination"/>
    <property type="evidence" value="ECO:0007669"/>
    <property type="project" value="TreeGrafter"/>
</dbReference>
<protein>
    <submittedName>
        <fullName evidence="7">Aste57867_17297 protein</fullName>
    </submittedName>
    <submittedName>
        <fullName evidence="6">Aste57867_4265 protein</fullName>
    </submittedName>
</protein>
<dbReference type="AlphaFoldDB" id="A0A485L8D0"/>
<keyword evidence="2 3" id="KW-0040">ANK repeat</keyword>
<dbReference type="InterPro" id="IPR036770">
    <property type="entry name" value="Ankyrin_rpt-contain_sf"/>
</dbReference>
<evidence type="ECO:0000313" key="7">
    <source>
        <dbReference type="EMBL" id="VFT94053.1"/>
    </source>
</evidence>